<dbReference type="EMBL" id="CP025066">
    <property type="protein sequence ID" value="AUX08254.1"/>
    <property type="molecule type" value="Genomic_DNA"/>
</dbReference>
<sequence>MTFSSRRQGESGSTDEEPPDVSELTWQFDHGESREVSYNNHRFECSQITSPNGDWLIAFGRSLDGGSCRIFVFHREELVTTQPFERPTEARIADDGTAIVVDAGSIKSSGGDVVIIDATGSEVVADAFNSNVHGTAITDDGAYASVVTLNPDGSVYVYETETGKRTVRHEIEHGRRNGIAFDDSGDRLYVIDDQTEKLLYAIDLTGEVVWRSSHIRSRVPRFNRAMERLRVWLYDKLGRTRNKSGTVDTERR</sequence>
<proteinExistence type="predicted"/>
<dbReference type="SUPFAM" id="SSF82171">
    <property type="entry name" value="DPP6 N-terminal domain-like"/>
    <property type="match status" value="1"/>
</dbReference>
<protein>
    <submittedName>
        <fullName evidence="2">Uncharacterized protein</fullName>
    </submittedName>
</protein>
<dbReference type="RefSeq" id="WP_119814847.1">
    <property type="nucleotide sequence ID" value="NZ_CP025066.1"/>
</dbReference>
<feature type="region of interest" description="Disordered" evidence="1">
    <location>
        <begin position="1"/>
        <end position="23"/>
    </location>
</feature>
<dbReference type="AlphaFoldDB" id="A0A343TGN2"/>
<dbReference type="Gene3D" id="2.130.10.10">
    <property type="entry name" value="YVTN repeat-like/Quinoprotein amine dehydrogenase"/>
    <property type="match status" value="1"/>
</dbReference>
<dbReference type="Proteomes" id="UP000263012">
    <property type="component" value="Chromosome"/>
</dbReference>
<name>A0A343TGN2_9EURY</name>
<dbReference type="GeneID" id="37876941"/>
<evidence type="ECO:0000313" key="2">
    <source>
        <dbReference type="EMBL" id="AUX08254.1"/>
    </source>
</evidence>
<organism evidence="2 3">
    <name type="scientific">Halalkaliarchaeum desulfuricum</name>
    <dbReference type="NCBI Taxonomy" id="2055893"/>
    <lineage>
        <taxon>Archaea</taxon>
        <taxon>Methanobacteriati</taxon>
        <taxon>Methanobacteriota</taxon>
        <taxon>Stenosarchaea group</taxon>
        <taxon>Halobacteria</taxon>
        <taxon>Halobacteriales</taxon>
        <taxon>Haloferacaceae</taxon>
        <taxon>Halalkaliarchaeum</taxon>
    </lineage>
</organism>
<evidence type="ECO:0000256" key="1">
    <source>
        <dbReference type="SAM" id="MobiDB-lite"/>
    </source>
</evidence>
<gene>
    <name evidence="2" type="ORF">AArcSl_0604</name>
</gene>
<reference evidence="3" key="1">
    <citation type="submission" date="2017-11" db="EMBL/GenBank/DDBJ databases">
        <title>Phenotypic and genomic properties of facultatively anaerobic sulfur-reducing natronoarchaea from hypersaline soda lakes.</title>
        <authorList>
            <person name="Sorokin D.Y."/>
            <person name="Kublanov I.V."/>
            <person name="Roman P."/>
            <person name="Sinninghe Damste J.S."/>
            <person name="Golyshin P.N."/>
            <person name="Rojo D."/>
            <person name="Ciordia S."/>
            <person name="Mena M.D.C."/>
            <person name="Ferrer M."/>
            <person name="Messina E."/>
            <person name="Smedile F."/>
            <person name="La Spada G."/>
            <person name="La Cono V."/>
            <person name="Yakimov M.M."/>
        </authorList>
    </citation>
    <scope>NUCLEOTIDE SEQUENCE [LARGE SCALE GENOMIC DNA]</scope>
    <source>
        <strain evidence="3">AArc-Sl</strain>
    </source>
</reference>
<keyword evidence="3" id="KW-1185">Reference proteome</keyword>
<dbReference type="InterPro" id="IPR015943">
    <property type="entry name" value="WD40/YVTN_repeat-like_dom_sf"/>
</dbReference>
<evidence type="ECO:0000313" key="3">
    <source>
        <dbReference type="Proteomes" id="UP000263012"/>
    </source>
</evidence>
<feature type="compositionally biased region" description="Polar residues" evidence="1">
    <location>
        <begin position="1"/>
        <end position="12"/>
    </location>
</feature>
<dbReference type="OrthoDB" id="185336at2157"/>
<dbReference type="KEGG" id="hdf:AArcSl_0604"/>
<accession>A0A343TGN2</accession>